<gene>
    <name evidence="3" type="ORF">FKR81_07820</name>
</gene>
<evidence type="ECO:0000313" key="4">
    <source>
        <dbReference type="Proteomes" id="UP000316639"/>
    </source>
</evidence>
<protein>
    <submittedName>
        <fullName evidence="3">DUF4097 domain-containing protein</fullName>
    </submittedName>
</protein>
<dbReference type="Pfam" id="PF13349">
    <property type="entry name" value="DUF4097"/>
    <property type="match status" value="1"/>
</dbReference>
<name>A0A563EZ56_9PSEU</name>
<feature type="region of interest" description="Disordered" evidence="1">
    <location>
        <begin position="49"/>
        <end position="80"/>
    </location>
</feature>
<dbReference type="OrthoDB" id="4331847at2"/>
<accession>A0A563EZ56</accession>
<organism evidence="3 4">
    <name type="scientific">Lentzea tibetensis</name>
    <dbReference type="NCBI Taxonomy" id="2591470"/>
    <lineage>
        <taxon>Bacteria</taxon>
        <taxon>Bacillati</taxon>
        <taxon>Actinomycetota</taxon>
        <taxon>Actinomycetes</taxon>
        <taxon>Pseudonocardiales</taxon>
        <taxon>Pseudonocardiaceae</taxon>
        <taxon>Lentzea</taxon>
    </lineage>
</organism>
<dbReference type="RefSeq" id="WP_146350248.1">
    <property type="nucleotide sequence ID" value="NZ_VOBR01000004.1"/>
</dbReference>
<evidence type="ECO:0000259" key="2">
    <source>
        <dbReference type="Pfam" id="PF13349"/>
    </source>
</evidence>
<keyword evidence="4" id="KW-1185">Reference proteome</keyword>
<comment type="caution">
    <text evidence="3">The sequence shown here is derived from an EMBL/GenBank/DDBJ whole genome shotgun (WGS) entry which is preliminary data.</text>
</comment>
<proteinExistence type="predicted"/>
<feature type="domain" description="DUF4097" evidence="2">
    <location>
        <begin position="93"/>
        <end position="272"/>
    </location>
</feature>
<dbReference type="AlphaFoldDB" id="A0A563EZ56"/>
<dbReference type="EMBL" id="VOBR01000004">
    <property type="protein sequence ID" value="TWP52995.1"/>
    <property type="molecule type" value="Genomic_DNA"/>
</dbReference>
<feature type="compositionally biased region" description="Basic and acidic residues" evidence="1">
    <location>
        <begin position="69"/>
        <end position="80"/>
    </location>
</feature>
<dbReference type="PROSITE" id="PS51257">
    <property type="entry name" value="PROKAR_LIPOPROTEIN"/>
    <property type="match status" value="1"/>
</dbReference>
<evidence type="ECO:0000313" key="3">
    <source>
        <dbReference type="EMBL" id="TWP52995.1"/>
    </source>
</evidence>
<evidence type="ECO:0000256" key="1">
    <source>
        <dbReference type="SAM" id="MobiDB-lite"/>
    </source>
</evidence>
<dbReference type="Proteomes" id="UP000316639">
    <property type="component" value="Unassembled WGS sequence"/>
</dbReference>
<dbReference type="InterPro" id="IPR025164">
    <property type="entry name" value="Toastrack_DUF4097"/>
</dbReference>
<sequence length="276" mass="28304">MVARTALVMVALGITLSACGIRFVQHEFEDDHSLKDKVASVRIQSGSGSVTVRHSEGATETTIHRRVQHQRDAKPEGVSHRMEGSVLVLRDCGNNCTVDYEVAVPDKTTKVVGQLGSGDVTIEGVASVELSAGSGHVTARDITGNVRLDAGSGDFTAERIAGEVSASVSSGQLKVTDVKGKATLKNSSGDIVGEGLESDVIADASSGSVTLKLTAQKAVRAEASSGDINITVPGGPYKVTADSGSGDKTVKVPTDPSAPTELNLHTGSGDIIVSAA</sequence>
<reference evidence="3 4" key="1">
    <citation type="submission" date="2019-07" db="EMBL/GenBank/DDBJ databases">
        <title>Lentzea xizangensis sp. nov., isolated from Qinghai-Tibetan Plateau Soils.</title>
        <authorList>
            <person name="Huang J."/>
        </authorList>
    </citation>
    <scope>NUCLEOTIDE SEQUENCE [LARGE SCALE GENOMIC DNA]</scope>
    <source>
        <strain evidence="3 4">FXJ1.1311</strain>
    </source>
</reference>